<proteinExistence type="predicted"/>
<sequence length="302" mass="33015">MLRRFILAATGSFCCITATVAKDSMSLKCTPQAGPGENHTARIDVGFDGDRFSIIHVGENGERVDRADQYAIRAKRESPTPAWEGLNKRRRYLTMVGKIIRTGEHSYDYVEQLFDAREGGAKVYETRARCLAEASDPKPAPAPVEAPAKSAAPACQTIAGAHERLDCYDKLFPPARAAASEPEAVKQPAPEPDRNAAPNLTDADLDAIRSTYEKNQARFVRDFAGRTFEASLQVDRITRSRTEKNRFDLSLERGVSCGIDDPQVVSFITNLNKGDKVRVRGLVDDIANGNVELTKCALSAAG</sequence>
<protein>
    <recommendedName>
        <fullName evidence="4">tRNA_anti-like</fullName>
    </recommendedName>
</protein>
<comment type="caution">
    <text evidence="2">The sequence shown here is derived from an EMBL/GenBank/DDBJ whole genome shotgun (WGS) entry which is preliminary data.</text>
</comment>
<evidence type="ECO:0000313" key="2">
    <source>
        <dbReference type="EMBL" id="GLI92726.1"/>
    </source>
</evidence>
<reference evidence="2" key="1">
    <citation type="journal article" date="2023" name="Int. J. Syst. Evol. Microbiol.">
        <title>Methylocystis iwaonis sp. nov., a type II methane-oxidizing bacterium from surface soil of a rice paddy field in Japan, and emended description of the genus Methylocystis (ex Whittenbury et al. 1970) Bowman et al. 1993.</title>
        <authorList>
            <person name="Kaise H."/>
            <person name="Sawadogo J.B."/>
            <person name="Alam M.S."/>
            <person name="Ueno C."/>
            <person name="Dianou D."/>
            <person name="Shinjo R."/>
            <person name="Asakawa S."/>
        </authorList>
    </citation>
    <scope>NUCLEOTIDE SEQUENCE</scope>
    <source>
        <strain evidence="2">LMG27198</strain>
    </source>
</reference>
<accession>A0A9W6GTG4</accession>
<dbReference type="Proteomes" id="UP001144323">
    <property type="component" value="Unassembled WGS sequence"/>
</dbReference>
<evidence type="ECO:0000256" key="1">
    <source>
        <dbReference type="SAM" id="MobiDB-lite"/>
    </source>
</evidence>
<name>A0A9W6GTG4_9HYPH</name>
<evidence type="ECO:0000313" key="3">
    <source>
        <dbReference type="Proteomes" id="UP001144323"/>
    </source>
</evidence>
<organism evidence="2 3">
    <name type="scientific">Methylocystis echinoides</name>
    <dbReference type="NCBI Taxonomy" id="29468"/>
    <lineage>
        <taxon>Bacteria</taxon>
        <taxon>Pseudomonadati</taxon>
        <taxon>Pseudomonadota</taxon>
        <taxon>Alphaproteobacteria</taxon>
        <taxon>Hyphomicrobiales</taxon>
        <taxon>Methylocystaceae</taxon>
        <taxon>Methylocystis</taxon>
    </lineage>
</organism>
<dbReference type="EMBL" id="BSEC01000001">
    <property type="protein sequence ID" value="GLI92726.1"/>
    <property type="molecule type" value="Genomic_DNA"/>
</dbReference>
<feature type="region of interest" description="Disordered" evidence="1">
    <location>
        <begin position="178"/>
        <end position="201"/>
    </location>
</feature>
<evidence type="ECO:0008006" key="4">
    <source>
        <dbReference type="Google" id="ProtNLM"/>
    </source>
</evidence>
<gene>
    <name evidence="2" type="ORF">LMG27198_17180</name>
</gene>
<dbReference type="AlphaFoldDB" id="A0A9W6GTG4"/>
<keyword evidence="3" id="KW-1185">Reference proteome</keyword>